<dbReference type="PROSITE" id="PS51695">
    <property type="entry name" value="SEDOLISIN"/>
    <property type="match status" value="1"/>
</dbReference>
<organism evidence="5 6">
    <name type="scientific">Dictyobacter kobayashii</name>
    <dbReference type="NCBI Taxonomy" id="2014872"/>
    <lineage>
        <taxon>Bacteria</taxon>
        <taxon>Bacillati</taxon>
        <taxon>Chloroflexota</taxon>
        <taxon>Ktedonobacteria</taxon>
        <taxon>Ktedonobacterales</taxon>
        <taxon>Dictyobacteraceae</taxon>
        <taxon>Dictyobacter</taxon>
    </lineage>
</organism>
<evidence type="ECO:0000313" key="6">
    <source>
        <dbReference type="Proteomes" id="UP000287188"/>
    </source>
</evidence>
<dbReference type="Gene3D" id="3.40.50.200">
    <property type="entry name" value="Peptidase S8/S53 domain"/>
    <property type="match status" value="1"/>
</dbReference>
<dbReference type="Gene3D" id="2.60.120.260">
    <property type="entry name" value="Galactose-binding domain-like"/>
    <property type="match status" value="1"/>
</dbReference>
<accession>A0A402AM13</accession>
<gene>
    <name evidence="5" type="ORF">KDK_39770</name>
</gene>
<name>A0A402AM13_9CHLR</name>
<feature type="domain" description="Peptidase S53" evidence="4">
    <location>
        <begin position="1"/>
        <end position="347"/>
    </location>
</feature>
<dbReference type="GO" id="GO:0004252">
    <property type="term" value="F:serine-type endopeptidase activity"/>
    <property type="evidence" value="ECO:0007669"/>
    <property type="project" value="InterPro"/>
</dbReference>
<evidence type="ECO:0000259" key="4">
    <source>
        <dbReference type="PROSITE" id="PS51695"/>
    </source>
</evidence>
<keyword evidence="2" id="KW-0378">Hydrolase</keyword>
<sequence>MRPLIASGADGSGQTVALFELDGYIASDIDTFRSTNKLGTGKYTNVLVDGASNNASASAIEVELDMEVVSAIAPGAAQKVYIGPNSTTGVNDTYNQIVADDTAKVISTSWGICETASGNAELAALDNIFKQGAVQGQSFFAASGDSGAYDCNDSNLAVDSPADDPYVVGVGGTNLQLGINSVYSSESAWADISSVQLSANGAGGGGGLSSYFSRPSYQSGPNLTNAHRMVPDVSADADPASGYAIYCTASTAYCNGWEAVGGTSAAAPLWAAIAIDLNQYLTVQKRPTLGNANAMLYKLYNTTQPNPAYHDVTKGTNLYYQAGPGYDLATGIGTPNVWNIARDLASLPGIPTPTSTPTPRPTITLTPIPTITPTPVSTSIQLLSNTGFEGGDTAWWQYAASGVGLIDKTKPHTGLYSAHLCSYSGCNDSLFQIVTIPVSSSRITLSYWLYQAVPQTCTSTFSVSLRTVSNSVIKLLSGPCNPNAQGWNNLTFDLTSILGSYKGQPIIISFDTKGPGGQSAAFFIDDVALNTITQPTH</sequence>
<reference evidence="6" key="1">
    <citation type="submission" date="2018-12" db="EMBL/GenBank/DDBJ databases">
        <title>Tengunoibacter tsumagoiensis gen. nov., sp. nov., Dictyobacter kobayashii sp. nov., D. alpinus sp. nov., and D. joshuensis sp. nov. and description of Dictyobacteraceae fam. nov. within the order Ktedonobacterales isolated from Tengu-no-mugimeshi.</title>
        <authorList>
            <person name="Wang C.M."/>
            <person name="Zheng Y."/>
            <person name="Sakai Y."/>
            <person name="Toyoda A."/>
            <person name="Minakuchi Y."/>
            <person name="Abe K."/>
            <person name="Yokota A."/>
            <person name="Yabe S."/>
        </authorList>
    </citation>
    <scope>NUCLEOTIDE SEQUENCE [LARGE SCALE GENOMIC DNA]</scope>
    <source>
        <strain evidence="6">Uno11</strain>
    </source>
</reference>
<dbReference type="CDD" id="cd04056">
    <property type="entry name" value="Peptidases_S53"/>
    <property type="match status" value="1"/>
</dbReference>
<dbReference type="InterPro" id="IPR030400">
    <property type="entry name" value="Sedolisin_dom"/>
</dbReference>
<dbReference type="PANTHER" id="PTHR14218">
    <property type="entry name" value="PROTEASE S8 TRIPEPTIDYL PEPTIDASE I CLN2"/>
    <property type="match status" value="1"/>
</dbReference>
<dbReference type="GO" id="GO:0008240">
    <property type="term" value="F:tripeptidyl-peptidase activity"/>
    <property type="evidence" value="ECO:0007669"/>
    <property type="project" value="TreeGrafter"/>
</dbReference>
<evidence type="ECO:0000313" key="5">
    <source>
        <dbReference type="EMBL" id="GCE20177.1"/>
    </source>
</evidence>
<dbReference type="RefSeq" id="WP_126551887.1">
    <property type="nucleotide sequence ID" value="NZ_BIFS01000001.1"/>
</dbReference>
<evidence type="ECO:0000256" key="1">
    <source>
        <dbReference type="ARBA" id="ARBA00022670"/>
    </source>
</evidence>
<dbReference type="InterPro" id="IPR050819">
    <property type="entry name" value="Tripeptidyl-peptidase_I"/>
</dbReference>
<dbReference type="PROSITE" id="PS00138">
    <property type="entry name" value="SUBTILASE_SER"/>
    <property type="match status" value="1"/>
</dbReference>
<dbReference type="EMBL" id="BIFS01000001">
    <property type="protein sequence ID" value="GCE20177.1"/>
    <property type="molecule type" value="Genomic_DNA"/>
</dbReference>
<proteinExistence type="predicted"/>
<dbReference type="Proteomes" id="UP000287188">
    <property type="component" value="Unassembled WGS sequence"/>
</dbReference>
<dbReference type="SUPFAM" id="SSF52743">
    <property type="entry name" value="Subtilisin-like"/>
    <property type="match status" value="1"/>
</dbReference>
<keyword evidence="1" id="KW-0645">Protease</keyword>
<dbReference type="AlphaFoldDB" id="A0A402AM13"/>
<evidence type="ECO:0000256" key="2">
    <source>
        <dbReference type="ARBA" id="ARBA00022801"/>
    </source>
</evidence>
<dbReference type="GO" id="GO:0006508">
    <property type="term" value="P:proteolysis"/>
    <property type="evidence" value="ECO:0007669"/>
    <property type="project" value="UniProtKB-KW"/>
</dbReference>
<comment type="caution">
    <text evidence="5">The sequence shown here is derived from an EMBL/GenBank/DDBJ whole genome shotgun (WGS) entry which is preliminary data.</text>
</comment>
<dbReference type="InterPro" id="IPR036852">
    <property type="entry name" value="Peptidase_S8/S53_dom_sf"/>
</dbReference>
<dbReference type="Pfam" id="PF00082">
    <property type="entry name" value="Peptidase_S8"/>
    <property type="match status" value="1"/>
</dbReference>
<dbReference type="InterPro" id="IPR000209">
    <property type="entry name" value="Peptidase_S8/S53_dom"/>
</dbReference>
<dbReference type="OrthoDB" id="102721at2"/>
<keyword evidence="3" id="KW-0720">Serine protease</keyword>
<evidence type="ECO:0000256" key="3">
    <source>
        <dbReference type="ARBA" id="ARBA00022825"/>
    </source>
</evidence>
<protein>
    <recommendedName>
        <fullName evidence="4">Peptidase S53 domain-containing protein</fullName>
    </recommendedName>
</protein>
<dbReference type="PANTHER" id="PTHR14218:SF15">
    <property type="entry name" value="TRIPEPTIDYL-PEPTIDASE 1"/>
    <property type="match status" value="1"/>
</dbReference>
<dbReference type="InterPro" id="IPR023828">
    <property type="entry name" value="Peptidase_S8_Ser-AS"/>
</dbReference>
<keyword evidence="6" id="KW-1185">Reference proteome</keyword>